<feature type="signal peptide" evidence="4">
    <location>
        <begin position="1"/>
        <end position="19"/>
    </location>
</feature>
<comment type="similarity">
    <text evidence="4">Belongs to the FlgA family.</text>
</comment>
<evidence type="ECO:0000313" key="6">
    <source>
        <dbReference type="EMBL" id="MBJ6724820.1"/>
    </source>
</evidence>
<evidence type="ECO:0000259" key="5">
    <source>
        <dbReference type="SMART" id="SM00858"/>
    </source>
</evidence>
<name>A0A8J7JLF1_9BACT</name>
<reference evidence="6" key="1">
    <citation type="submission" date="2020-12" db="EMBL/GenBank/DDBJ databases">
        <title>Geomonas sp. Red875, isolated from river sediment.</title>
        <authorList>
            <person name="Xu Z."/>
            <person name="Zhang Z."/>
            <person name="Masuda Y."/>
            <person name="Itoh H."/>
            <person name="Senoo K."/>
        </authorList>
    </citation>
    <scope>NUCLEOTIDE SEQUENCE</scope>
    <source>
        <strain evidence="6">Red875</strain>
    </source>
</reference>
<organism evidence="6 7">
    <name type="scientific">Geomesophilobacter sediminis</name>
    <dbReference type="NCBI Taxonomy" id="2798584"/>
    <lineage>
        <taxon>Bacteria</taxon>
        <taxon>Pseudomonadati</taxon>
        <taxon>Thermodesulfobacteriota</taxon>
        <taxon>Desulfuromonadia</taxon>
        <taxon>Geobacterales</taxon>
        <taxon>Geobacteraceae</taxon>
        <taxon>Geomesophilobacter</taxon>
    </lineage>
</organism>
<evidence type="ECO:0000256" key="1">
    <source>
        <dbReference type="ARBA" id="ARBA00004418"/>
    </source>
</evidence>
<evidence type="ECO:0000313" key="7">
    <source>
        <dbReference type="Proteomes" id="UP000636888"/>
    </source>
</evidence>
<sequence>MRIVTLIVLWCCLALPAFGEPLQTIPEAKLRGVVQDFLLKKSQGINAEVKVKKAVVPAELKLPAGTVTYEVIAPERWEGWGNTSLAVVIRVDDQVKRNLTVPVEVEALTDMVIANRTLERGEVVQSSDVSVAKRDLAKVGGRFCRDVSEVVGLQVKSAIGGNSPMRRDYLERVPLIKSGQMVTIVAENAVVRITASGRAKTSGAAGDLIAVLNLSSQKEIAARVVDSSTVQVDF</sequence>
<dbReference type="Proteomes" id="UP000636888">
    <property type="component" value="Unassembled WGS sequence"/>
</dbReference>
<keyword evidence="6" id="KW-0282">Flagellum</keyword>
<dbReference type="AlphaFoldDB" id="A0A8J7JLF1"/>
<dbReference type="RefSeq" id="WP_199383707.1">
    <property type="nucleotide sequence ID" value="NZ_JAEMHM010000006.1"/>
</dbReference>
<dbReference type="Gene3D" id="3.90.1210.10">
    <property type="entry name" value="Antifreeze-like/N-acetylneuraminic acid synthase C-terminal domain"/>
    <property type="match status" value="1"/>
</dbReference>
<keyword evidence="6" id="KW-0969">Cilium</keyword>
<comment type="subcellular location">
    <subcellularLocation>
        <location evidence="1 4">Periplasm</location>
    </subcellularLocation>
</comment>
<dbReference type="GO" id="GO:0042597">
    <property type="term" value="C:periplasmic space"/>
    <property type="evidence" value="ECO:0007669"/>
    <property type="project" value="UniProtKB-SubCell"/>
</dbReference>
<keyword evidence="3 4" id="KW-0574">Periplasm</keyword>
<dbReference type="InterPro" id="IPR041231">
    <property type="entry name" value="FlgA_N"/>
</dbReference>
<dbReference type="PANTHER" id="PTHR36307:SF1">
    <property type="entry name" value="FLAGELLA BASAL BODY P-RING FORMATION PROTEIN FLGA"/>
    <property type="match status" value="1"/>
</dbReference>
<keyword evidence="2 4" id="KW-0732">Signal</keyword>
<dbReference type="EMBL" id="JAEMHM010000006">
    <property type="protein sequence ID" value="MBJ6724820.1"/>
    <property type="molecule type" value="Genomic_DNA"/>
</dbReference>
<dbReference type="PANTHER" id="PTHR36307">
    <property type="entry name" value="FLAGELLA BASAL BODY P-RING FORMATION PROTEIN FLGA"/>
    <property type="match status" value="1"/>
</dbReference>
<dbReference type="SMART" id="SM00858">
    <property type="entry name" value="SAF"/>
    <property type="match status" value="1"/>
</dbReference>
<accession>A0A8J7JLF1</accession>
<dbReference type="NCBIfam" id="TIGR03170">
    <property type="entry name" value="flgA_cterm"/>
    <property type="match status" value="1"/>
</dbReference>
<dbReference type="InterPro" id="IPR039246">
    <property type="entry name" value="Flagellar_FlgA"/>
</dbReference>
<gene>
    <name evidence="6" type="primary">flgA</name>
    <name evidence="6" type="ORF">JFN93_08890</name>
</gene>
<dbReference type="Pfam" id="PF13144">
    <property type="entry name" value="ChapFlgA"/>
    <property type="match status" value="1"/>
</dbReference>
<evidence type="ECO:0000256" key="2">
    <source>
        <dbReference type="ARBA" id="ARBA00022729"/>
    </source>
</evidence>
<evidence type="ECO:0000256" key="4">
    <source>
        <dbReference type="RuleBase" id="RU362063"/>
    </source>
</evidence>
<keyword evidence="7" id="KW-1185">Reference proteome</keyword>
<comment type="function">
    <text evidence="4">Involved in the assembly process of the P-ring formation. It may associate with FlgF on the rod constituting a structure essential for the P-ring assembly or may act as a modulator protein for the P-ring assembly.</text>
</comment>
<dbReference type="Pfam" id="PF17656">
    <property type="entry name" value="ChapFlgA_N"/>
    <property type="match status" value="1"/>
</dbReference>
<dbReference type="CDD" id="cd11614">
    <property type="entry name" value="SAF_CpaB_FlgA_like"/>
    <property type="match status" value="1"/>
</dbReference>
<keyword evidence="6" id="KW-0966">Cell projection</keyword>
<dbReference type="InterPro" id="IPR017585">
    <property type="entry name" value="SAF_FlgA"/>
</dbReference>
<protein>
    <recommendedName>
        <fullName evidence="4">Flagella basal body P-ring formation protein FlgA</fullName>
    </recommendedName>
</protein>
<feature type="chain" id="PRO_5035341837" description="Flagella basal body P-ring formation protein FlgA" evidence="4">
    <location>
        <begin position="20"/>
        <end position="234"/>
    </location>
</feature>
<proteinExistence type="inferred from homology"/>
<comment type="caution">
    <text evidence="6">The sequence shown here is derived from an EMBL/GenBank/DDBJ whole genome shotgun (WGS) entry which is preliminary data.</text>
</comment>
<dbReference type="GO" id="GO:0044780">
    <property type="term" value="P:bacterial-type flagellum assembly"/>
    <property type="evidence" value="ECO:0007669"/>
    <property type="project" value="InterPro"/>
</dbReference>
<dbReference type="InterPro" id="IPR013974">
    <property type="entry name" value="SAF"/>
</dbReference>
<evidence type="ECO:0000256" key="3">
    <source>
        <dbReference type="ARBA" id="ARBA00022764"/>
    </source>
</evidence>
<dbReference type="Gene3D" id="2.30.30.760">
    <property type="match status" value="1"/>
</dbReference>
<feature type="domain" description="SAF" evidence="5">
    <location>
        <begin position="109"/>
        <end position="171"/>
    </location>
</feature>
<keyword evidence="4" id="KW-1005">Bacterial flagellum biogenesis</keyword>